<accession>F8X3N0</accession>
<dbReference type="EMBL" id="ADLW01000015">
    <property type="protein sequence ID" value="EGK05340.1"/>
    <property type="molecule type" value="Genomic_DNA"/>
</dbReference>
<name>F8X3N0_9BACT</name>
<dbReference type="Proteomes" id="UP000006420">
    <property type="component" value="Unassembled WGS sequence"/>
</dbReference>
<comment type="caution">
    <text evidence="1">The sequence shown here is derived from an EMBL/GenBank/DDBJ whole genome shotgun (WGS) entry which is preliminary data.</text>
</comment>
<evidence type="ECO:0000313" key="2">
    <source>
        <dbReference type="Proteomes" id="UP000006420"/>
    </source>
</evidence>
<dbReference type="STRING" id="742767.HMPREF9456_02839"/>
<sequence>MQYVNKGKCVFCLKKQPEVNFSEKPHTMPRSLGSESIGFDICNDCNHYFGQPDKLSVPQLCIEVCVKEVFGMIKHLLNTSRSEEYGRNNRMRSIFFEYRHSESKIKIKSSFQYNHKFLHAFTNQFKRGLYEMFLQEYHKVTQNGLDTKFNEIREYARFNQGNIPVYYMQNNGVFLLEDDISNPRFNFSESQFQTIDNYGFYTLMLWGQIFFLEVTPRARLCRNVYLRNEASKLIGTGFIFKGLIELQRITDIDFTLRSLLGKKL</sequence>
<dbReference type="eggNOG" id="ENOG5033UKK">
    <property type="taxonomic scope" value="Bacteria"/>
</dbReference>
<keyword evidence="2" id="KW-1185">Reference proteome</keyword>
<dbReference type="AlphaFoldDB" id="F8X3N0"/>
<protein>
    <recommendedName>
        <fullName evidence="3">HNH endonuclease 5 domain-containing protein</fullName>
    </recommendedName>
</protein>
<dbReference type="HOGENOM" id="CLU_1052652_0_0_10"/>
<organism evidence="1 2">
    <name type="scientific">Dysgonomonas mossii DSM 22836</name>
    <dbReference type="NCBI Taxonomy" id="742767"/>
    <lineage>
        <taxon>Bacteria</taxon>
        <taxon>Pseudomonadati</taxon>
        <taxon>Bacteroidota</taxon>
        <taxon>Bacteroidia</taxon>
        <taxon>Bacteroidales</taxon>
        <taxon>Dysgonomonadaceae</taxon>
        <taxon>Dysgonomonas</taxon>
    </lineage>
</organism>
<proteinExistence type="predicted"/>
<reference evidence="1 2" key="1">
    <citation type="submission" date="2011-04" db="EMBL/GenBank/DDBJ databases">
        <title>The Genome Sequence of Dysgonomonas mossii DSM 22836.</title>
        <authorList>
            <consortium name="The Broad Institute Genome Sequencing Platform"/>
            <person name="Earl A."/>
            <person name="Ward D."/>
            <person name="Feldgarden M."/>
            <person name="Gevers D."/>
            <person name="Pudlo N."/>
            <person name="Martens E."/>
            <person name="Allen-Vercoe E."/>
            <person name="Young S.K."/>
            <person name="Zeng Q."/>
            <person name="Gargeya S."/>
            <person name="Fitzgerald M."/>
            <person name="Haas B."/>
            <person name="Abouelleil A."/>
            <person name="Alvarado L."/>
            <person name="Arachchi H.M."/>
            <person name="Berlin A."/>
            <person name="Brown A."/>
            <person name="Chapman S.B."/>
            <person name="Chen Z."/>
            <person name="Dunbar C."/>
            <person name="Freedman E."/>
            <person name="Gearin G."/>
            <person name="Gellesch M."/>
            <person name="Goldberg J."/>
            <person name="Griggs A."/>
            <person name="Gujja S."/>
            <person name="Heiman D."/>
            <person name="Howarth C."/>
            <person name="Larson L."/>
            <person name="Lui A."/>
            <person name="MacDonald P.J.P."/>
            <person name="Mehta T."/>
            <person name="Montmayeur A."/>
            <person name="Murphy C."/>
            <person name="Neiman D."/>
            <person name="Pearson M."/>
            <person name="Priest M."/>
            <person name="Roberts A."/>
            <person name="Saif S."/>
            <person name="Shea T."/>
            <person name="Shenoy N."/>
            <person name="Sisk P."/>
            <person name="Stolte C."/>
            <person name="Sykes S."/>
            <person name="Yandava C."/>
            <person name="Wortman J."/>
            <person name="Nusbaum C."/>
            <person name="Birren B."/>
        </authorList>
    </citation>
    <scope>NUCLEOTIDE SEQUENCE [LARGE SCALE GENOMIC DNA]</scope>
    <source>
        <strain evidence="1 2">DSM 22836</strain>
    </source>
</reference>
<evidence type="ECO:0000313" key="1">
    <source>
        <dbReference type="EMBL" id="EGK05340.1"/>
    </source>
</evidence>
<dbReference type="OrthoDB" id="5184303at2"/>
<evidence type="ECO:0008006" key="3">
    <source>
        <dbReference type="Google" id="ProtNLM"/>
    </source>
</evidence>
<gene>
    <name evidence="1" type="ORF">HMPREF9456_02839</name>
</gene>